<dbReference type="KEGG" id="uvi:66061656"/>
<dbReference type="OrthoDB" id="4088536at2759"/>
<sequence length="406" mass="43896">MPSVRRDDDAIKSLDSLVQTAASLLSRLQAVLLEIQKSPASSPASSPSPAVATDAVPDARLHALALAHDSASLIRAHGTKISLLVINEPFTPAAVSAVLGELAAGPVPALVSSVQACTSHLYTEAVRKELAGKANRVLSELRELLKTIPRHAKVLPGSESPRRAFSPPDRGSLPATGLLWSACDDVVNLSKGGVGGFFVQRVRQWKDTLCDITQELKDWGDEEPDDGDDDDDHDDDDDDDDDDDEPGQCSPVHAVTERLANSSLSTQAILDQLMSSHQTIPRSDPDRIRPRLETSLKRLRLVTLLYQALTKRRLRKLPPLPPGPDQDASVAPRLDAMARALAKLPETFGDLACAFYELAPGDIDAAMDQCLSDALAATELLANDWQGGRDGFSDWTDKFRVEIDKM</sequence>
<gene>
    <name evidence="3" type="ORF">UV8b_00878</name>
</gene>
<dbReference type="InterPro" id="IPR049317">
    <property type="entry name" value="GCIP-like_N"/>
</dbReference>
<dbReference type="GeneID" id="66061656"/>
<feature type="region of interest" description="Disordered" evidence="1">
    <location>
        <begin position="216"/>
        <end position="250"/>
    </location>
</feature>
<dbReference type="InterPro" id="IPR016024">
    <property type="entry name" value="ARM-type_fold"/>
</dbReference>
<dbReference type="Pfam" id="PF13324">
    <property type="entry name" value="GCIP_N"/>
    <property type="match status" value="1"/>
</dbReference>
<dbReference type="SUPFAM" id="SSF48371">
    <property type="entry name" value="ARM repeat"/>
    <property type="match status" value="1"/>
</dbReference>
<keyword evidence="4" id="KW-1185">Reference proteome</keyword>
<feature type="domain" description="Cyclin-D1-binding protein 1-like N-terminal" evidence="2">
    <location>
        <begin position="70"/>
        <end position="221"/>
    </location>
</feature>
<proteinExistence type="predicted"/>
<feature type="compositionally biased region" description="Acidic residues" evidence="1">
    <location>
        <begin position="220"/>
        <end position="246"/>
    </location>
</feature>
<dbReference type="GO" id="GO:0005634">
    <property type="term" value="C:nucleus"/>
    <property type="evidence" value="ECO:0007669"/>
    <property type="project" value="TreeGrafter"/>
</dbReference>
<dbReference type="PANTHER" id="PTHR15492:SF1">
    <property type="entry name" value="CYCLIN-D1-BINDING PROTEIN 1"/>
    <property type="match status" value="1"/>
</dbReference>
<organism evidence="3 4">
    <name type="scientific">Ustilaginoidea virens</name>
    <name type="common">Rice false smut fungus</name>
    <name type="synonym">Villosiclava virens</name>
    <dbReference type="NCBI Taxonomy" id="1159556"/>
    <lineage>
        <taxon>Eukaryota</taxon>
        <taxon>Fungi</taxon>
        <taxon>Dikarya</taxon>
        <taxon>Ascomycota</taxon>
        <taxon>Pezizomycotina</taxon>
        <taxon>Sordariomycetes</taxon>
        <taxon>Hypocreomycetidae</taxon>
        <taxon>Hypocreales</taxon>
        <taxon>Clavicipitaceae</taxon>
        <taxon>Ustilaginoidea</taxon>
    </lineage>
</organism>
<evidence type="ECO:0000313" key="3">
    <source>
        <dbReference type="EMBL" id="QUC16637.1"/>
    </source>
</evidence>
<name>A0A8E5MEH6_USTVR</name>
<dbReference type="Proteomes" id="UP000027002">
    <property type="component" value="Chromosome 1"/>
</dbReference>
<dbReference type="RefSeq" id="XP_042994310.1">
    <property type="nucleotide sequence ID" value="XM_043138376.1"/>
</dbReference>
<dbReference type="InterPro" id="IPR026907">
    <property type="entry name" value="GCIP-like"/>
</dbReference>
<dbReference type="PANTHER" id="PTHR15492">
    <property type="entry name" value="CYCLIN D1-BINDING PROTEIN 1"/>
    <property type="match status" value="1"/>
</dbReference>
<evidence type="ECO:0000256" key="1">
    <source>
        <dbReference type="SAM" id="MobiDB-lite"/>
    </source>
</evidence>
<dbReference type="AlphaFoldDB" id="A0A8E5MEH6"/>
<dbReference type="EMBL" id="CP072753">
    <property type="protein sequence ID" value="QUC16637.1"/>
    <property type="molecule type" value="Genomic_DNA"/>
</dbReference>
<evidence type="ECO:0000313" key="4">
    <source>
        <dbReference type="Proteomes" id="UP000027002"/>
    </source>
</evidence>
<evidence type="ECO:0000259" key="2">
    <source>
        <dbReference type="Pfam" id="PF13324"/>
    </source>
</evidence>
<accession>A0A8E5MEH6</accession>
<reference evidence="3" key="1">
    <citation type="submission" date="2020-03" db="EMBL/GenBank/DDBJ databases">
        <title>A mixture of massive structural variations and highly conserved coding sequences in Ustilaginoidea virens genome.</title>
        <authorList>
            <person name="Zhang K."/>
            <person name="Zhao Z."/>
            <person name="Zhang Z."/>
            <person name="Li Y."/>
            <person name="Hsiang T."/>
            <person name="Sun W."/>
        </authorList>
    </citation>
    <scope>NUCLEOTIDE SEQUENCE</scope>
    <source>
        <strain evidence="3">UV-8b</strain>
    </source>
</reference>
<protein>
    <recommendedName>
        <fullName evidence="2">Cyclin-D1-binding protein 1-like N-terminal domain-containing protein</fullName>
    </recommendedName>
</protein>